<dbReference type="InterPro" id="IPR036179">
    <property type="entry name" value="Ig-like_dom_sf"/>
</dbReference>
<sequence>MWARGGVRTENGFRSDRSDNDLNDPDSGHFNITLNGTTSPVVNVTENTIAHIPFRIVPEGCDGDSVSLECTWDPGYPQVYNAVIQLPNGTALNKQNDTQQNTSYTLDNVTCEDAGNFRCNVPEADDNKTVTLLVKCAPVFTNTPVNKTVVSGLDAVLAFRIRSYTKQFTDCRFTKILYLPFENRSRELECITIADCCAYTGCCHLRLHSDCDERASEMEECDMIENPVYGTASDFIRRSAESPYTEVKDCIRSRDASPTHSDPNTTGDRKPDGEHMDPSSTTAREDPNTSSHCDTNEDGAPSHFRRTVVSEDSGCGEVRPETSACESPFENPSLEQAPNVIRELESAL</sequence>
<accession>A0ABD0KAP2</accession>
<evidence type="ECO:0000256" key="1">
    <source>
        <dbReference type="SAM" id="MobiDB-lite"/>
    </source>
</evidence>
<dbReference type="Proteomes" id="UP001519460">
    <property type="component" value="Unassembled WGS sequence"/>
</dbReference>
<feature type="compositionally biased region" description="Basic and acidic residues" evidence="1">
    <location>
        <begin position="11"/>
        <end position="20"/>
    </location>
</feature>
<gene>
    <name evidence="3" type="ORF">BaRGS_00024564</name>
</gene>
<feature type="domain" description="Ig-like" evidence="2">
    <location>
        <begin position="40"/>
        <end position="131"/>
    </location>
</feature>
<evidence type="ECO:0000259" key="2">
    <source>
        <dbReference type="PROSITE" id="PS50835"/>
    </source>
</evidence>
<feature type="compositionally biased region" description="Basic and acidic residues" evidence="1">
    <location>
        <begin position="246"/>
        <end position="257"/>
    </location>
</feature>
<evidence type="ECO:0000313" key="3">
    <source>
        <dbReference type="EMBL" id="KAK7484194.1"/>
    </source>
</evidence>
<keyword evidence="4" id="KW-1185">Reference proteome</keyword>
<feature type="region of interest" description="Disordered" evidence="1">
    <location>
        <begin position="1"/>
        <end position="29"/>
    </location>
</feature>
<feature type="compositionally biased region" description="Basic and acidic residues" evidence="1">
    <location>
        <begin position="267"/>
        <end position="287"/>
    </location>
</feature>
<dbReference type="Gene3D" id="2.60.40.10">
    <property type="entry name" value="Immunoglobulins"/>
    <property type="match status" value="1"/>
</dbReference>
<dbReference type="InterPro" id="IPR007110">
    <property type="entry name" value="Ig-like_dom"/>
</dbReference>
<dbReference type="PROSITE" id="PS50835">
    <property type="entry name" value="IG_LIKE"/>
    <property type="match status" value="1"/>
</dbReference>
<comment type="caution">
    <text evidence="3">The sequence shown here is derived from an EMBL/GenBank/DDBJ whole genome shotgun (WGS) entry which is preliminary data.</text>
</comment>
<organism evidence="3 4">
    <name type="scientific">Batillaria attramentaria</name>
    <dbReference type="NCBI Taxonomy" id="370345"/>
    <lineage>
        <taxon>Eukaryota</taxon>
        <taxon>Metazoa</taxon>
        <taxon>Spiralia</taxon>
        <taxon>Lophotrochozoa</taxon>
        <taxon>Mollusca</taxon>
        <taxon>Gastropoda</taxon>
        <taxon>Caenogastropoda</taxon>
        <taxon>Sorbeoconcha</taxon>
        <taxon>Cerithioidea</taxon>
        <taxon>Batillariidae</taxon>
        <taxon>Batillaria</taxon>
    </lineage>
</organism>
<protein>
    <recommendedName>
        <fullName evidence="2">Ig-like domain-containing protein</fullName>
    </recommendedName>
</protein>
<feature type="region of interest" description="Disordered" evidence="1">
    <location>
        <begin position="246"/>
        <end position="348"/>
    </location>
</feature>
<reference evidence="3 4" key="1">
    <citation type="journal article" date="2023" name="Sci. Data">
        <title>Genome assembly of the Korean intertidal mud-creeper Batillaria attramentaria.</title>
        <authorList>
            <person name="Patra A.K."/>
            <person name="Ho P.T."/>
            <person name="Jun S."/>
            <person name="Lee S.J."/>
            <person name="Kim Y."/>
            <person name="Won Y.J."/>
        </authorList>
    </citation>
    <scope>NUCLEOTIDE SEQUENCE [LARGE SCALE GENOMIC DNA]</scope>
    <source>
        <strain evidence="3">Wonlab-2016</strain>
    </source>
</reference>
<dbReference type="AlphaFoldDB" id="A0ABD0KAP2"/>
<name>A0ABD0KAP2_9CAEN</name>
<dbReference type="EMBL" id="JACVVK020000214">
    <property type="protein sequence ID" value="KAK7484194.1"/>
    <property type="molecule type" value="Genomic_DNA"/>
</dbReference>
<evidence type="ECO:0000313" key="4">
    <source>
        <dbReference type="Proteomes" id="UP001519460"/>
    </source>
</evidence>
<dbReference type="SUPFAM" id="SSF48726">
    <property type="entry name" value="Immunoglobulin"/>
    <property type="match status" value="1"/>
</dbReference>
<dbReference type="InterPro" id="IPR013783">
    <property type="entry name" value="Ig-like_fold"/>
</dbReference>
<proteinExistence type="predicted"/>